<evidence type="ECO:0000313" key="2">
    <source>
        <dbReference type="Proteomes" id="UP001163321"/>
    </source>
</evidence>
<comment type="caution">
    <text evidence="1">The sequence shown here is derived from an EMBL/GenBank/DDBJ whole genome shotgun (WGS) entry which is preliminary data.</text>
</comment>
<accession>A0ACC0VSH6</accession>
<proteinExistence type="predicted"/>
<sequence>MGFMQFFRNPHVPTCNPALTQDGDGVCVARHEAFMFTKGSREPPNFVEILAICVYFVVENGVESIRRQHIVQARLEWHNLQLLGGAMLITMFVASGSQFTLNSA</sequence>
<protein>
    <submittedName>
        <fullName evidence="1">Uncharacterized protein</fullName>
    </submittedName>
</protein>
<evidence type="ECO:0000313" key="1">
    <source>
        <dbReference type="EMBL" id="KAI9909242.1"/>
    </source>
</evidence>
<keyword evidence="2" id="KW-1185">Reference proteome</keyword>
<reference evidence="1 2" key="1">
    <citation type="journal article" date="2022" name="bioRxiv">
        <title>The genome of the oomycete Peronosclerospora sorghi, a cosmopolitan pathogen of maize and sorghum, is inflated with dispersed pseudogenes.</title>
        <authorList>
            <person name="Fletcher K."/>
            <person name="Martin F."/>
            <person name="Isakeit T."/>
            <person name="Cavanaugh K."/>
            <person name="Magill C."/>
            <person name="Michelmore R."/>
        </authorList>
    </citation>
    <scope>NUCLEOTIDE SEQUENCE [LARGE SCALE GENOMIC DNA]</scope>
    <source>
        <strain evidence="1">P6</strain>
    </source>
</reference>
<organism evidence="1 2">
    <name type="scientific">Peronosclerospora sorghi</name>
    <dbReference type="NCBI Taxonomy" id="230839"/>
    <lineage>
        <taxon>Eukaryota</taxon>
        <taxon>Sar</taxon>
        <taxon>Stramenopiles</taxon>
        <taxon>Oomycota</taxon>
        <taxon>Peronosporomycetes</taxon>
        <taxon>Peronosporales</taxon>
        <taxon>Peronosporaceae</taxon>
        <taxon>Peronosclerospora</taxon>
    </lineage>
</organism>
<gene>
    <name evidence="1" type="ORF">PsorP6_014672</name>
</gene>
<dbReference type="Proteomes" id="UP001163321">
    <property type="component" value="Chromosome 7"/>
</dbReference>
<name>A0ACC0VSH6_9STRA</name>
<dbReference type="EMBL" id="CM047586">
    <property type="protein sequence ID" value="KAI9909242.1"/>
    <property type="molecule type" value="Genomic_DNA"/>
</dbReference>